<dbReference type="AlphaFoldDB" id="A0A931MLC5"/>
<dbReference type="InterPro" id="IPR006058">
    <property type="entry name" value="2Fe2S_fd_BS"/>
</dbReference>
<dbReference type="Pfam" id="PF01799">
    <property type="entry name" value="Fer2_2"/>
    <property type="match status" value="1"/>
</dbReference>
<dbReference type="Gene3D" id="1.10.150.120">
    <property type="entry name" value="[2Fe-2S]-binding domain"/>
    <property type="match status" value="1"/>
</dbReference>
<evidence type="ECO:0000256" key="2">
    <source>
        <dbReference type="ARBA" id="ARBA00022723"/>
    </source>
</evidence>
<dbReference type="InterPro" id="IPR012675">
    <property type="entry name" value="Beta-grasp_dom_sf"/>
</dbReference>
<dbReference type="EMBL" id="JADZGI010000001">
    <property type="protein sequence ID" value="MBH0113290.1"/>
    <property type="molecule type" value="Genomic_DNA"/>
</dbReference>
<dbReference type="SUPFAM" id="SSF47741">
    <property type="entry name" value="CO dehydrogenase ISP C-domain like"/>
    <property type="match status" value="1"/>
</dbReference>
<comment type="caution">
    <text evidence="7">The sequence shown here is derived from an EMBL/GenBank/DDBJ whole genome shotgun (WGS) entry which is preliminary data.</text>
</comment>
<dbReference type="GO" id="GO:0051537">
    <property type="term" value="F:2 iron, 2 sulfur cluster binding"/>
    <property type="evidence" value="ECO:0007669"/>
    <property type="project" value="UniProtKB-KW"/>
</dbReference>
<evidence type="ECO:0000256" key="5">
    <source>
        <dbReference type="ARBA" id="ARBA00023014"/>
    </source>
</evidence>
<evidence type="ECO:0000256" key="4">
    <source>
        <dbReference type="ARBA" id="ARBA00023004"/>
    </source>
</evidence>
<dbReference type="CDD" id="cd00207">
    <property type="entry name" value="fer2"/>
    <property type="match status" value="1"/>
</dbReference>
<dbReference type="Proteomes" id="UP000617634">
    <property type="component" value="Unassembled WGS sequence"/>
</dbReference>
<evidence type="ECO:0000313" key="8">
    <source>
        <dbReference type="Proteomes" id="UP000617634"/>
    </source>
</evidence>
<dbReference type="PANTHER" id="PTHR44379">
    <property type="entry name" value="OXIDOREDUCTASE WITH IRON-SULFUR SUBUNIT"/>
    <property type="match status" value="1"/>
</dbReference>
<evidence type="ECO:0000256" key="1">
    <source>
        <dbReference type="ARBA" id="ARBA00022714"/>
    </source>
</evidence>
<reference evidence="7" key="1">
    <citation type="submission" date="2020-11" db="EMBL/GenBank/DDBJ databases">
        <title>Novosphingobium aureum sp. nov., a marine bacterium isolated from sediment of a salt flat.</title>
        <authorList>
            <person name="Yoo Y."/>
            <person name="Kim J.-J."/>
        </authorList>
    </citation>
    <scope>NUCLEOTIDE SEQUENCE</scope>
    <source>
        <strain evidence="7">YJ-S2-02</strain>
    </source>
</reference>
<keyword evidence="4" id="KW-0408">Iron</keyword>
<dbReference type="InterPro" id="IPR001041">
    <property type="entry name" value="2Fe-2S_ferredoxin-type"/>
</dbReference>
<keyword evidence="8" id="KW-1185">Reference proteome</keyword>
<dbReference type="PROSITE" id="PS51085">
    <property type="entry name" value="2FE2S_FER_2"/>
    <property type="match status" value="1"/>
</dbReference>
<name>A0A931MLC5_9SPHN</name>
<gene>
    <name evidence="7" type="ORF">I5E68_10065</name>
</gene>
<feature type="domain" description="2Fe-2S ferredoxin-type" evidence="6">
    <location>
        <begin position="5"/>
        <end position="82"/>
    </location>
</feature>
<keyword evidence="5" id="KW-0411">Iron-sulfur</keyword>
<proteinExistence type="predicted"/>
<dbReference type="InterPro" id="IPR036884">
    <property type="entry name" value="2Fe-2S-bd_dom_sf"/>
</dbReference>
<accession>A0A931MLC5</accession>
<dbReference type="GO" id="GO:0046872">
    <property type="term" value="F:metal ion binding"/>
    <property type="evidence" value="ECO:0007669"/>
    <property type="project" value="UniProtKB-KW"/>
</dbReference>
<keyword evidence="3" id="KW-0560">Oxidoreductase</keyword>
<keyword evidence="1" id="KW-0001">2Fe-2S</keyword>
<dbReference type="SUPFAM" id="SSF54292">
    <property type="entry name" value="2Fe-2S ferredoxin-like"/>
    <property type="match status" value="1"/>
</dbReference>
<dbReference type="Gene3D" id="3.10.20.30">
    <property type="match status" value="1"/>
</dbReference>
<protein>
    <submittedName>
        <fullName evidence="7">(2Fe-2S)-binding protein</fullName>
    </submittedName>
</protein>
<dbReference type="PANTHER" id="PTHR44379:SF2">
    <property type="entry name" value="BLR6218 PROTEIN"/>
    <property type="match status" value="1"/>
</dbReference>
<dbReference type="InterPro" id="IPR036010">
    <property type="entry name" value="2Fe-2S_ferredoxin-like_sf"/>
</dbReference>
<keyword evidence="2" id="KW-0479">Metal-binding</keyword>
<evidence type="ECO:0000256" key="3">
    <source>
        <dbReference type="ARBA" id="ARBA00023002"/>
    </source>
</evidence>
<evidence type="ECO:0000313" key="7">
    <source>
        <dbReference type="EMBL" id="MBH0113290.1"/>
    </source>
</evidence>
<organism evidence="7 8">
    <name type="scientific">Novosphingobium aureum</name>
    <dbReference type="NCBI Taxonomy" id="2792964"/>
    <lineage>
        <taxon>Bacteria</taxon>
        <taxon>Pseudomonadati</taxon>
        <taxon>Pseudomonadota</taxon>
        <taxon>Alphaproteobacteria</taxon>
        <taxon>Sphingomonadales</taxon>
        <taxon>Sphingomonadaceae</taxon>
        <taxon>Novosphingobium</taxon>
    </lineage>
</organism>
<dbReference type="Pfam" id="PF00111">
    <property type="entry name" value="Fer2"/>
    <property type="match status" value="1"/>
</dbReference>
<dbReference type="InterPro" id="IPR051452">
    <property type="entry name" value="Diverse_Oxidoreductases"/>
</dbReference>
<dbReference type="PROSITE" id="PS00197">
    <property type="entry name" value="2FE2S_FER_1"/>
    <property type="match status" value="1"/>
</dbReference>
<dbReference type="RefSeq" id="WP_197163416.1">
    <property type="nucleotide sequence ID" value="NZ_JADZGI010000001.1"/>
</dbReference>
<evidence type="ECO:0000259" key="6">
    <source>
        <dbReference type="PROSITE" id="PS51085"/>
    </source>
</evidence>
<sequence length="170" mass="17649">MTTSTTTVLTVNGSRREVSAEPDTPLLWVLREDLSLPGTKFGCGIGMCGACTIHVDGAATRSCQVPLASLEEGAQIVTIEGLPGEGVPGTADEPGERGLHPIQDAWLEAQVPQCGYCQPGMIMAAAALLRENPTIDAETVRASITNICRCGTYPRVAEAVAAAARALGQS</sequence>
<dbReference type="InterPro" id="IPR002888">
    <property type="entry name" value="2Fe-2S-bd"/>
</dbReference>
<dbReference type="GO" id="GO:0016491">
    <property type="term" value="F:oxidoreductase activity"/>
    <property type="evidence" value="ECO:0007669"/>
    <property type="project" value="UniProtKB-KW"/>
</dbReference>